<feature type="binding site" evidence="1">
    <location>
        <position position="136"/>
    </location>
    <ligand>
        <name>Mn(2+)</name>
        <dbReference type="ChEBI" id="CHEBI:29035"/>
        <label>2</label>
    </ligand>
</feature>
<evidence type="ECO:0000313" key="4">
    <source>
        <dbReference type="Proteomes" id="UP000006866"/>
    </source>
</evidence>
<dbReference type="NCBIfam" id="TIGR01891">
    <property type="entry name" value="amidohydrolases"/>
    <property type="match status" value="1"/>
</dbReference>
<dbReference type="InterPro" id="IPR011650">
    <property type="entry name" value="Peptidase_M20_dimer"/>
</dbReference>
<keyword evidence="1" id="KW-0464">Manganese</keyword>
<name>E3DLW7_HALPG</name>
<dbReference type="Pfam" id="PF01546">
    <property type="entry name" value="Peptidase_M20"/>
    <property type="match status" value="1"/>
</dbReference>
<evidence type="ECO:0000259" key="2">
    <source>
        <dbReference type="Pfam" id="PF07687"/>
    </source>
</evidence>
<proteinExistence type="predicted"/>
<feature type="binding site" evidence="1">
    <location>
        <position position="100"/>
    </location>
    <ligand>
        <name>Mn(2+)</name>
        <dbReference type="ChEBI" id="CHEBI:29035"/>
        <label>2</label>
    </ligand>
</feature>
<dbReference type="PANTHER" id="PTHR11014">
    <property type="entry name" value="PEPTIDASE M20 FAMILY MEMBER"/>
    <property type="match status" value="1"/>
</dbReference>
<dbReference type="OrthoDB" id="9776731at2"/>
<protein>
    <submittedName>
        <fullName evidence="3">Amidohydrolase</fullName>
        <ecNumber evidence="3">3.5.1.47</ecNumber>
    </submittedName>
</protein>
<reference evidence="4" key="1">
    <citation type="submission" date="2010-10" db="EMBL/GenBank/DDBJ databases">
        <title>The complete genome of Halanaerobium praevalens DSM 2228.</title>
        <authorList>
            <consortium name="US DOE Joint Genome Institute (JGI-PGF)"/>
            <person name="Lucas S."/>
            <person name="Copeland A."/>
            <person name="Lapidus A."/>
            <person name="Glavina del Rio T."/>
            <person name="Dalin E."/>
            <person name="Tice H."/>
            <person name="Bruce D."/>
            <person name="Goodwin L."/>
            <person name="Pitluck S."/>
            <person name="Kyrpides N."/>
            <person name="Mavromatis K."/>
            <person name="Ivanova N."/>
            <person name="Ovchinnikova G."/>
            <person name="Chertkov O."/>
            <person name="Detter J.C."/>
            <person name="Han C."/>
            <person name="Larimer F."/>
            <person name="Land M."/>
            <person name="Hauser L."/>
            <person name="Markowitz V."/>
            <person name="Cheng J.-F."/>
            <person name="Hugenholtz P."/>
            <person name="Woyke T."/>
            <person name="Wu D."/>
            <person name="Tindall B."/>
            <person name="Pomrenke H.G."/>
            <person name="Brambilla E."/>
            <person name="Klenk H.-P."/>
            <person name="Eisen J.A."/>
        </authorList>
    </citation>
    <scope>NUCLEOTIDE SEQUENCE [LARGE SCALE GENOMIC DNA]</scope>
    <source>
        <strain evidence="4">ATCC 33744 / DSM 2228 / GSL</strain>
    </source>
</reference>
<dbReference type="EMBL" id="CP002175">
    <property type="protein sequence ID" value="ADO76226.1"/>
    <property type="molecule type" value="Genomic_DNA"/>
</dbReference>
<dbReference type="PANTHER" id="PTHR11014:SF63">
    <property type="entry name" value="METALLOPEPTIDASE, PUTATIVE (AFU_ORTHOLOGUE AFUA_6G09600)-RELATED"/>
    <property type="match status" value="1"/>
</dbReference>
<feature type="binding site" evidence="1">
    <location>
        <position position="161"/>
    </location>
    <ligand>
        <name>Mn(2+)</name>
        <dbReference type="ChEBI" id="CHEBI:29035"/>
        <label>2</label>
    </ligand>
</feature>
<dbReference type="Gene3D" id="3.40.630.10">
    <property type="entry name" value="Zn peptidases"/>
    <property type="match status" value="1"/>
</dbReference>
<dbReference type="InterPro" id="IPR017439">
    <property type="entry name" value="Amidohydrolase"/>
</dbReference>
<accession>E3DLW7</accession>
<keyword evidence="4" id="KW-1185">Reference proteome</keyword>
<dbReference type="KEGG" id="hpk:Hprae_0067"/>
<dbReference type="SUPFAM" id="SSF55031">
    <property type="entry name" value="Bacterial exopeptidase dimerisation domain"/>
    <property type="match status" value="1"/>
</dbReference>
<sequence length="389" mass="43082">MNLKERVLELESELIQLRREFHRMPELGFEEFKTSEKIYNYLQKLGLEVEKITQTGVVGLLEGEKSGKTVMLRADMDALPVKEATGLDFASENDGVMHACGHDGHMAMLLITAKILAENKDKIAGKVKFVFQPNEEEAGAKYMVADGVLKEPTVDAVFGIHLWAPINAGTIGVSAGPFMGLHENFVLKIKGQGGHSGNPHTAVDPFLPMANIIQSVQMIQTREIDILKPTLIMFGQIEGGTAPNIIPGELKIKGSMRYLYQGGDDSKECPEKRFERIVSNICQAHRASYELEFFPSNSTLINDPETTEIVKAAAVDVFGAENLINYVCMAGEDFAEFTAEVPGTFYFIGAGNKEKDCIYPHHHPKFDIDEDVLTLGVEMHLKSVFNFLD</sequence>
<dbReference type="GO" id="GO:0050118">
    <property type="term" value="F:N-acetyldiaminopimelate deacetylase activity"/>
    <property type="evidence" value="ECO:0007669"/>
    <property type="project" value="UniProtKB-EC"/>
</dbReference>
<keyword evidence="3" id="KW-0378">Hydrolase</keyword>
<feature type="binding site" evidence="1">
    <location>
        <position position="102"/>
    </location>
    <ligand>
        <name>Mn(2+)</name>
        <dbReference type="ChEBI" id="CHEBI:29035"/>
        <label>2</label>
    </ligand>
</feature>
<feature type="domain" description="Peptidase M20 dimerisation" evidence="2">
    <location>
        <begin position="185"/>
        <end position="268"/>
    </location>
</feature>
<evidence type="ECO:0000256" key="1">
    <source>
        <dbReference type="PIRSR" id="PIRSR005962-1"/>
    </source>
</evidence>
<dbReference type="InterPro" id="IPR036264">
    <property type="entry name" value="Bact_exopeptidase_dim_dom"/>
</dbReference>
<dbReference type="SUPFAM" id="SSF53187">
    <property type="entry name" value="Zn-dependent exopeptidases"/>
    <property type="match status" value="1"/>
</dbReference>
<dbReference type="InterPro" id="IPR002933">
    <property type="entry name" value="Peptidase_M20"/>
</dbReference>
<dbReference type="Proteomes" id="UP000006866">
    <property type="component" value="Chromosome"/>
</dbReference>
<dbReference type="Pfam" id="PF07687">
    <property type="entry name" value="M20_dimer"/>
    <property type="match status" value="1"/>
</dbReference>
<dbReference type="eggNOG" id="COG1473">
    <property type="taxonomic scope" value="Bacteria"/>
</dbReference>
<dbReference type="EC" id="3.5.1.47" evidence="3"/>
<dbReference type="AlphaFoldDB" id="E3DLW7"/>
<evidence type="ECO:0000313" key="3">
    <source>
        <dbReference type="EMBL" id="ADO76226.1"/>
    </source>
</evidence>
<organism evidence="3 4">
    <name type="scientific">Halanaerobium praevalens (strain ATCC 33744 / DSM 2228 / GSL)</name>
    <dbReference type="NCBI Taxonomy" id="572479"/>
    <lineage>
        <taxon>Bacteria</taxon>
        <taxon>Bacillati</taxon>
        <taxon>Bacillota</taxon>
        <taxon>Clostridia</taxon>
        <taxon>Halanaerobiales</taxon>
        <taxon>Halanaerobiaceae</taxon>
        <taxon>Halanaerobium</taxon>
    </lineage>
</organism>
<dbReference type="CDD" id="cd08021">
    <property type="entry name" value="M20_Acy1_YhaA-like"/>
    <property type="match status" value="1"/>
</dbReference>
<feature type="binding site" evidence="1">
    <location>
        <position position="362"/>
    </location>
    <ligand>
        <name>Mn(2+)</name>
        <dbReference type="ChEBI" id="CHEBI:29035"/>
        <label>2</label>
    </ligand>
</feature>
<dbReference type="STRING" id="572479.Hprae_0067"/>
<gene>
    <name evidence="3" type="ordered locus">Hprae_0067</name>
</gene>
<dbReference type="Gene3D" id="3.30.70.360">
    <property type="match status" value="1"/>
</dbReference>
<dbReference type="GO" id="GO:0046872">
    <property type="term" value="F:metal ion binding"/>
    <property type="evidence" value="ECO:0007669"/>
    <property type="project" value="UniProtKB-KW"/>
</dbReference>
<comment type="cofactor">
    <cofactor evidence="1">
        <name>Mn(2+)</name>
        <dbReference type="ChEBI" id="CHEBI:29035"/>
    </cofactor>
    <text evidence="1">The Mn(2+) ion enhances activity.</text>
</comment>
<dbReference type="RefSeq" id="WP_014552261.1">
    <property type="nucleotide sequence ID" value="NC_017455.1"/>
</dbReference>
<keyword evidence="1" id="KW-0479">Metal-binding</keyword>
<dbReference type="HOGENOM" id="CLU_023257_0_1_9"/>
<dbReference type="PIRSF" id="PIRSF005962">
    <property type="entry name" value="Pept_M20D_amidohydro"/>
    <property type="match status" value="1"/>
</dbReference>
<reference evidence="3 4" key="2">
    <citation type="journal article" date="2011" name="Stand. Genomic Sci.">
        <title>Complete genome sequence of the extremely halophilic Halanaerobium praevalens type strain (GSL).</title>
        <authorList>
            <person name="Ivanova N."/>
            <person name="Sikorski J."/>
            <person name="Chertkov O."/>
            <person name="Nolan M."/>
            <person name="Lucas S."/>
            <person name="Hammon N."/>
            <person name="Deshpande S."/>
            <person name="Cheng J.F."/>
            <person name="Tapia R."/>
            <person name="Han C."/>
            <person name="Goodwin L."/>
            <person name="Pitluck S."/>
            <person name="Huntemann M."/>
            <person name="Liolios K."/>
            <person name="Pagani I."/>
            <person name="Mavromatis K."/>
            <person name="Ovchinikova G."/>
            <person name="Pati A."/>
            <person name="Chen A."/>
            <person name="Palaniappan K."/>
            <person name="Land M."/>
            <person name="Hauser L."/>
            <person name="Brambilla E.M."/>
            <person name="Kannan K.P."/>
            <person name="Rohde M."/>
            <person name="Tindall B.J."/>
            <person name="Goker M."/>
            <person name="Detter J.C."/>
            <person name="Woyke T."/>
            <person name="Bristow J."/>
            <person name="Eisen J.A."/>
            <person name="Markowitz V."/>
            <person name="Hugenholtz P."/>
            <person name="Kyrpides N.C."/>
            <person name="Klenk H.P."/>
            <person name="Lapidus A."/>
        </authorList>
    </citation>
    <scope>NUCLEOTIDE SEQUENCE [LARGE SCALE GENOMIC DNA]</scope>
    <source>
        <strain evidence="4">ATCC 33744 / DSM 2228 / GSL</strain>
    </source>
</reference>
<dbReference type="PATRIC" id="fig|572479.3.peg.71"/>